<feature type="transmembrane region" description="Helical" evidence="1">
    <location>
        <begin position="6"/>
        <end position="25"/>
    </location>
</feature>
<evidence type="ECO:0000256" key="1">
    <source>
        <dbReference type="SAM" id="Phobius"/>
    </source>
</evidence>
<protein>
    <submittedName>
        <fullName evidence="2">Putative lipocalin</fullName>
    </submittedName>
</protein>
<dbReference type="AlphaFoldDB" id="A0A6G5A783"/>
<name>A0A6G5A783_RHIMP</name>
<dbReference type="VEuPathDB" id="VectorBase:LOC119167334"/>
<dbReference type="OrthoDB" id="6488694at2759"/>
<accession>A0A6G5A783</accession>
<keyword evidence="1" id="KW-0812">Transmembrane</keyword>
<reference evidence="2" key="1">
    <citation type="submission" date="2020-03" db="EMBL/GenBank/DDBJ databases">
        <title>A transcriptome and proteome of the tick Rhipicephalus microplus shaped by the genetic composition of its hosts and developmental stage.</title>
        <authorList>
            <person name="Garcia G.R."/>
            <person name="Ribeiro J.M.C."/>
            <person name="Maruyama S.R."/>
            <person name="Gardinasse L.G."/>
            <person name="Nelson K."/>
            <person name="Ferreira B.R."/>
            <person name="Andrade T.G."/>
            <person name="Santos I.K.F.M."/>
        </authorList>
    </citation>
    <scope>NUCLEOTIDE SEQUENCE</scope>
    <source>
        <strain evidence="2">NSGR</strain>
        <tissue evidence="2">Salivary glands</tissue>
    </source>
</reference>
<organism evidence="2">
    <name type="scientific">Rhipicephalus microplus</name>
    <name type="common">Cattle tick</name>
    <name type="synonym">Boophilus microplus</name>
    <dbReference type="NCBI Taxonomy" id="6941"/>
    <lineage>
        <taxon>Eukaryota</taxon>
        <taxon>Metazoa</taxon>
        <taxon>Ecdysozoa</taxon>
        <taxon>Arthropoda</taxon>
        <taxon>Chelicerata</taxon>
        <taxon>Arachnida</taxon>
        <taxon>Acari</taxon>
        <taxon>Parasitiformes</taxon>
        <taxon>Ixodida</taxon>
        <taxon>Ixodoidea</taxon>
        <taxon>Ixodidae</taxon>
        <taxon>Rhipicephalinae</taxon>
        <taxon>Rhipicephalus</taxon>
        <taxon>Boophilus</taxon>
    </lineage>
</organism>
<keyword evidence="1" id="KW-0472">Membrane</keyword>
<evidence type="ECO:0000313" key="2">
    <source>
        <dbReference type="EMBL" id="NIE46103.1"/>
    </source>
</evidence>
<sequence length="192" mass="22618">MSRNVILAIFVLASLFTVLCAFSFFRRRTYKVHKFLDSKEPIWTYRTSRQTDILCEVDAMINISATEIFFTRMSYDRKGRTYAVLRGEFHERRKKHMLVHTQGGVYDLHEEMLYMSSDHSCAVFMVTRLFGGTFRSYDLRLKNSSVAKGPRKDCLRKFKRRDRRGQVIYRPMCQTILHSKAETTMPNSTDKA</sequence>
<proteinExistence type="predicted"/>
<dbReference type="EMBL" id="GIKN01003830">
    <property type="protein sequence ID" value="NIE46103.1"/>
    <property type="molecule type" value="Transcribed_RNA"/>
</dbReference>
<keyword evidence="1" id="KW-1133">Transmembrane helix</keyword>